<evidence type="ECO:0000313" key="1">
    <source>
        <dbReference type="EMBL" id="CPR15303.1"/>
    </source>
</evidence>
<dbReference type="AlphaFoldDB" id="A0A0D6J9Y8"/>
<dbReference type="KEGG" id="fiy:BN1229_v1_0298"/>
<gene>
    <name evidence="1" type="ORF">YBN1229_v1_0298</name>
</gene>
<protein>
    <submittedName>
        <fullName evidence="1">Uncharacterized protein</fullName>
    </submittedName>
</protein>
<dbReference type="KEGG" id="fil:BN1229_v1_0293"/>
<organism evidence="1 2">
    <name type="scientific">Candidatus Filomicrobium marinum</name>
    <dbReference type="NCBI Taxonomy" id="1608628"/>
    <lineage>
        <taxon>Bacteria</taxon>
        <taxon>Pseudomonadati</taxon>
        <taxon>Pseudomonadota</taxon>
        <taxon>Alphaproteobacteria</taxon>
        <taxon>Hyphomicrobiales</taxon>
        <taxon>Hyphomicrobiaceae</taxon>
        <taxon>Filomicrobium</taxon>
    </lineage>
</organism>
<dbReference type="EMBL" id="LN829119">
    <property type="protein sequence ID" value="CPR15303.1"/>
    <property type="molecule type" value="Genomic_DNA"/>
</dbReference>
<proteinExistence type="predicted"/>
<evidence type="ECO:0000313" key="2">
    <source>
        <dbReference type="Proteomes" id="UP000033187"/>
    </source>
</evidence>
<sequence>MELRLPWIVKSGPIMDGGRRSPLVRAPAVAERGIAGWEGAPALGVAGGLGGSVSFFLKFGSMTSKISTSTQQERVQWRVRGYASPN</sequence>
<name>A0A0D6J9Y8_9HYPH</name>
<keyword evidence="2" id="KW-1185">Reference proteome</keyword>
<dbReference type="Proteomes" id="UP000033187">
    <property type="component" value="Chromosome 1"/>
</dbReference>
<accession>A0A0D6J9Y8</accession>
<reference evidence="2" key="1">
    <citation type="submission" date="2015-02" db="EMBL/GenBank/DDBJ databases">
        <authorList>
            <person name="Chooi Y.-H."/>
        </authorList>
    </citation>
    <scope>NUCLEOTIDE SEQUENCE [LARGE SCALE GENOMIC DNA]</scope>
    <source>
        <strain evidence="2">strain Y</strain>
    </source>
</reference>